<protein>
    <recommendedName>
        <fullName evidence="2">Fe2OG dioxygenase domain-containing protein</fullName>
    </recommendedName>
</protein>
<organism evidence="3 4">
    <name type="scientific">Mycena belliarum</name>
    <dbReference type="NCBI Taxonomy" id="1033014"/>
    <lineage>
        <taxon>Eukaryota</taxon>
        <taxon>Fungi</taxon>
        <taxon>Dikarya</taxon>
        <taxon>Basidiomycota</taxon>
        <taxon>Agaricomycotina</taxon>
        <taxon>Agaricomycetes</taxon>
        <taxon>Agaricomycetidae</taxon>
        <taxon>Agaricales</taxon>
        <taxon>Marasmiineae</taxon>
        <taxon>Mycenaceae</taxon>
        <taxon>Mycena</taxon>
    </lineage>
</organism>
<accession>A0AAD6U8P8</accession>
<dbReference type="Proteomes" id="UP001222325">
    <property type="component" value="Unassembled WGS sequence"/>
</dbReference>
<dbReference type="PROSITE" id="PS51471">
    <property type="entry name" value="FE2OG_OXY"/>
    <property type="match status" value="1"/>
</dbReference>
<comment type="similarity">
    <text evidence="1">Belongs to the iron/ascorbate-dependent oxidoreductase family.</text>
</comment>
<keyword evidence="1" id="KW-0408">Iron</keyword>
<keyword evidence="4" id="KW-1185">Reference proteome</keyword>
<dbReference type="InterPro" id="IPR044862">
    <property type="entry name" value="Pro_4_hyd_alph_FE2OG_OXY"/>
</dbReference>
<evidence type="ECO:0000259" key="2">
    <source>
        <dbReference type="PROSITE" id="PS51471"/>
    </source>
</evidence>
<dbReference type="PANTHER" id="PTHR33099:SF14">
    <property type="entry name" value="PROLYL 4-HYDROXYLASE ALPHA SUBUNIT FE(2+) 2OG DIOXYGENASE DOMAIN-CONTAINING PROTEIN"/>
    <property type="match status" value="1"/>
</dbReference>
<sequence>MSQAGASPESPTSPRIDLADAATIADHLKILRQSLKEHVPYTAGVHPVKLEDLAVFYMTGQERDARVIDFGNAPEEHLAEIAAACQPAPFGVNQQDVLDETYRKAGKMDLTQFAARLDVGTSGLLDTISPDLLEGQNAASGKIIRAEMYKLNVYGPGSFFKAHKDTPRGEDMIGSLVVVFPTAHEGGELTLSHGGTTWTFDSATELAARAQAAGPAVAYVAFYSDVTHEVKPVRAGHRVTLTYNLFLADRPTRAAAAAAGHRVAPAGATGVMIYHMTGNGRRVVIYQHR</sequence>
<dbReference type="InterPro" id="IPR005123">
    <property type="entry name" value="Oxoglu/Fe-dep_dioxygenase_dom"/>
</dbReference>
<evidence type="ECO:0000313" key="4">
    <source>
        <dbReference type="Proteomes" id="UP001222325"/>
    </source>
</evidence>
<evidence type="ECO:0000256" key="1">
    <source>
        <dbReference type="RuleBase" id="RU003682"/>
    </source>
</evidence>
<dbReference type="Pfam" id="PF13640">
    <property type="entry name" value="2OG-FeII_Oxy_3"/>
    <property type="match status" value="1"/>
</dbReference>
<reference evidence="3" key="1">
    <citation type="submission" date="2023-03" db="EMBL/GenBank/DDBJ databases">
        <title>Massive genome expansion in bonnet fungi (Mycena s.s.) driven by repeated elements and novel gene families across ecological guilds.</title>
        <authorList>
            <consortium name="Lawrence Berkeley National Laboratory"/>
            <person name="Harder C.B."/>
            <person name="Miyauchi S."/>
            <person name="Viragh M."/>
            <person name="Kuo A."/>
            <person name="Thoen E."/>
            <person name="Andreopoulos B."/>
            <person name="Lu D."/>
            <person name="Skrede I."/>
            <person name="Drula E."/>
            <person name="Henrissat B."/>
            <person name="Morin E."/>
            <person name="Kohler A."/>
            <person name="Barry K."/>
            <person name="LaButti K."/>
            <person name="Morin E."/>
            <person name="Salamov A."/>
            <person name="Lipzen A."/>
            <person name="Mereny Z."/>
            <person name="Hegedus B."/>
            <person name="Baldrian P."/>
            <person name="Stursova M."/>
            <person name="Weitz H."/>
            <person name="Taylor A."/>
            <person name="Grigoriev I.V."/>
            <person name="Nagy L.G."/>
            <person name="Martin F."/>
            <person name="Kauserud H."/>
        </authorList>
    </citation>
    <scope>NUCLEOTIDE SEQUENCE</scope>
    <source>
        <strain evidence="3">CBHHK173m</strain>
    </source>
</reference>
<gene>
    <name evidence="3" type="ORF">B0H15DRAFT_776829</name>
</gene>
<keyword evidence="1" id="KW-0479">Metal-binding</keyword>
<dbReference type="GO" id="GO:0016491">
    <property type="term" value="F:oxidoreductase activity"/>
    <property type="evidence" value="ECO:0007669"/>
    <property type="project" value="UniProtKB-KW"/>
</dbReference>
<comment type="caution">
    <text evidence="3">The sequence shown here is derived from an EMBL/GenBank/DDBJ whole genome shotgun (WGS) entry which is preliminary data.</text>
</comment>
<dbReference type="GO" id="GO:0046872">
    <property type="term" value="F:metal ion binding"/>
    <property type="evidence" value="ECO:0007669"/>
    <property type="project" value="UniProtKB-KW"/>
</dbReference>
<dbReference type="AlphaFoldDB" id="A0AAD6U8P8"/>
<dbReference type="EMBL" id="JARJCN010000016">
    <property type="protein sequence ID" value="KAJ7093347.1"/>
    <property type="molecule type" value="Genomic_DNA"/>
</dbReference>
<name>A0AAD6U8P8_9AGAR</name>
<proteinExistence type="inferred from homology"/>
<feature type="domain" description="Fe2OG dioxygenase" evidence="2">
    <location>
        <begin position="145"/>
        <end position="249"/>
    </location>
</feature>
<keyword evidence="1" id="KW-0560">Oxidoreductase</keyword>
<dbReference type="PANTHER" id="PTHR33099">
    <property type="entry name" value="FE2OG DIOXYGENASE DOMAIN-CONTAINING PROTEIN"/>
    <property type="match status" value="1"/>
</dbReference>
<dbReference type="Gene3D" id="2.60.120.620">
    <property type="entry name" value="q2cbj1_9rhob like domain"/>
    <property type="match status" value="1"/>
</dbReference>
<evidence type="ECO:0000313" key="3">
    <source>
        <dbReference type="EMBL" id="KAJ7093347.1"/>
    </source>
</evidence>